<reference evidence="1 2" key="1">
    <citation type="submission" date="2011-06" db="EMBL/GenBank/DDBJ databases">
        <authorList>
            <person name="Harkins D.M."/>
            <person name="Madupu R."/>
            <person name="Durkin A.S."/>
            <person name="Torralba M."/>
            <person name="Methe B."/>
            <person name="Sutton G.G."/>
            <person name="Nelson K.E."/>
        </authorList>
    </citation>
    <scope>NUCLEOTIDE SEQUENCE [LARGE SCALE GENOMIC DNA]</scope>
    <source>
        <strain evidence="1 2">SK1060</strain>
    </source>
</reference>
<dbReference type="EMBL" id="AFUP01000001">
    <property type="protein sequence ID" value="EGV10492.1"/>
    <property type="molecule type" value="Genomic_DNA"/>
</dbReference>
<evidence type="ECO:0000313" key="1">
    <source>
        <dbReference type="EMBL" id="EGV10492.1"/>
    </source>
</evidence>
<proteinExistence type="predicted"/>
<dbReference type="AlphaFoldDB" id="F9P5J9"/>
<accession>F9P5J9</accession>
<evidence type="ECO:0000313" key="2">
    <source>
        <dbReference type="Proteomes" id="UP000003287"/>
    </source>
</evidence>
<gene>
    <name evidence="1" type="ORF">HMPREF1042_0753</name>
</gene>
<name>F9P5J9_STRCV</name>
<protein>
    <submittedName>
        <fullName evidence="1">Conserved domain protein</fullName>
    </submittedName>
</protein>
<organism evidence="1 2">
    <name type="scientific">Streptococcus constellatus subsp. pharyngis SK1060 = CCUG 46377</name>
    <dbReference type="NCBI Taxonomy" id="1035184"/>
    <lineage>
        <taxon>Bacteria</taxon>
        <taxon>Bacillati</taxon>
        <taxon>Bacillota</taxon>
        <taxon>Bacilli</taxon>
        <taxon>Lactobacillales</taxon>
        <taxon>Streptococcaceae</taxon>
        <taxon>Streptococcus</taxon>
        <taxon>Streptococcus anginosus group</taxon>
    </lineage>
</organism>
<sequence>MAFQTTIHLKDCPYSYSLGENVKNLLCVITLFLKQKLEIMN</sequence>
<dbReference type="Proteomes" id="UP000003287">
    <property type="component" value="Unassembled WGS sequence"/>
</dbReference>